<organism evidence="1">
    <name type="scientific">Arundo donax</name>
    <name type="common">Giant reed</name>
    <name type="synonym">Donax arundinaceus</name>
    <dbReference type="NCBI Taxonomy" id="35708"/>
    <lineage>
        <taxon>Eukaryota</taxon>
        <taxon>Viridiplantae</taxon>
        <taxon>Streptophyta</taxon>
        <taxon>Embryophyta</taxon>
        <taxon>Tracheophyta</taxon>
        <taxon>Spermatophyta</taxon>
        <taxon>Magnoliopsida</taxon>
        <taxon>Liliopsida</taxon>
        <taxon>Poales</taxon>
        <taxon>Poaceae</taxon>
        <taxon>PACMAD clade</taxon>
        <taxon>Arundinoideae</taxon>
        <taxon>Arundineae</taxon>
        <taxon>Arundo</taxon>
    </lineage>
</organism>
<name>A0A0A8ZW68_ARUDO</name>
<accession>A0A0A8ZW68</accession>
<evidence type="ECO:0000313" key="1">
    <source>
        <dbReference type="EMBL" id="JAD39037.1"/>
    </source>
</evidence>
<reference evidence="1" key="1">
    <citation type="submission" date="2014-09" db="EMBL/GenBank/DDBJ databases">
        <authorList>
            <person name="Magalhaes I.L.F."/>
            <person name="Oliveira U."/>
            <person name="Santos F.R."/>
            <person name="Vidigal T.H.D.A."/>
            <person name="Brescovit A.D."/>
            <person name="Santos A.J."/>
        </authorList>
    </citation>
    <scope>NUCLEOTIDE SEQUENCE</scope>
    <source>
        <tissue evidence="1">Shoot tissue taken approximately 20 cm above the soil surface</tissue>
    </source>
</reference>
<reference evidence="1" key="2">
    <citation type="journal article" date="2015" name="Data Brief">
        <title>Shoot transcriptome of the giant reed, Arundo donax.</title>
        <authorList>
            <person name="Barrero R.A."/>
            <person name="Guerrero F.D."/>
            <person name="Moolhuijzen P."/>
            <person name="Goolsby J.A."/>
            <person name="Tidwell J."/>
            <person name="Bellgard S.E."/>
            <person name="Bellgard M.I."/>
        </authorList>
    </citation>
    <scope>NUCLEOTIDE SEQUENCE</scope>
    <source>
        <tissue evidence="1">Shoot tissue taken approximately 20 cm above the soil surface</tissue>
    </source>
</reference>
<sequence length="9" mass="1034">MKVSPTGEW</sequence>
<proteinExistence type="predicted"/>
<protein>
    <submittedName>
        <fullName evidence="1">Uncharacterized protein</fullName>
    </submittedName>
</protein>
<dbReference type="EMBL" id="GBRH01258858">
    <property type="protein sequence ID" value="JAD39037.1"/>
    <property type="molecule type" value="Transcribed_RNA"/>
</dbReference>